<gene>
    <name evidence="2" type="ORF">SAMN04488010_2958</name>
</gene>
<dbReference type="PANTHER" id="PTHR45947:SF3">
    <property type="entry name" value="SULFOQUINOVOSYL TRANSFERASE SQD2"/>
    <property type="match status" value="1"/>
</dbReference>
<accession>A0A1I6JSR1</accession>
<feature type="domain" description="Glycosyl transferase family 1" evidence="1">
    <location>
        <begin position="195"/>
        <end position="340"/>
    </location>
</feature>
<dbReference type="Pfam" id="PF00534">
    <property type="entry name" value="Glycos_transf_1"/>
    <property type="match status" value="1"/>
</dbReference>
<dbReference type="PANTHER" id="PTHR45947">
    <property type="entry name" value="SULFOQUINOVOSYL TRANSFERASE SQD2"/>
    <property type="match status" value="1"/>
</dbReference>
<name>A0A1I6JSR1_9FLAO</name>
<evidence type="ECO:0000313" key="2">
    <source>
        <dbReference type="EMBL" id="SFR81958.1"/>
    </source>
</evidence>
<dbReference type="Gene3D" id="3.40.50.2000">
    <property type="entry name" value="Glycogen Phosphorylase B"/>
    <property type="match status" value="2"/>
</dbReference>
<protein>
    <submittedName>
        <fullName evidence="2">Glycosyltransferase involved in cell wall bisynthesis</fullName>
    </submittedName>
</protein>
<dbReference type="InterPro" id="IPR050194">
    <property type="entry name" value="Glycosyltransferase_grp1"/>
</dbReference>
<keyword evidence="3" id="KW-1185">Reference proteome</keyword>
<reference evidence="3" key="1">
    <citation type="submission" date="2016-10" db="EMBL/GenBank/DDBJ databases">
        <authorList>
            <person name="Varghese N."/>
            <person name="Submissions S."/>
        </authorList>
    </citation>
    <scope>NUCLEOTIDE SEQUENCE [LARGE SCALE GENOMIC DNA]</scope>
    <source>
        <strain evidence="3">DSM 19891</strain>
    </source>
</reference>
<dbReference type="AlphaFoldDB" id="A0A1I6JSR1"/>
<dbReference type="GO" id="GO:0016757">
    <property type="term" value="F:glycosyltransferase activity"/>
    <property type="evidence" value="ECO:0007669"/>
    <property type="project" value="InterPro"/>
</dbReference>
<sequence>MILHICNDFSLTKVHSNLYKSIDELNIPQIIFNPVREATPIGNNNINFKTSYSKILYSKKLKKAHKILYRNKISYLCDDLISKIDITKITISHATTLFSDGGISYLLKKKYNIPYIVAVRSTDLEVFLKFRPDLIFMAKEILNEAEQIIFISDSLQNKFFKHPLILGNKDALKSKSKIIYNGINDFWLDNQEKKKEIVPFKILYVGRLIPRKNLIKLATVIINLNKSGYNLQLNIVGSGGKDEQKIKELSINNKNSINLIGSVNDKNKLKQIYNENHIFAMPSKGETFGLVYIESLSQGLPLLYLENDGIDKVFNFPVGEKCKIDDYEQIKISLINLIDNYKVYNLDKIDFSLFRWSNIATKYTQLYNKHANN</sequence>
<proteinExistence type="predicted"/>
<organism evidence="2 3">
    <name type="scientific">Maribacter stanieri</name>
    <dbReference type="NCBI Taxonomy" id="440514"/>
    <lineage>
        <taxon>Bacteria</taxon>
        <taxon>Pseudomonadati</taxon>
        <taxon>Bacteroidota</taxon>
        <taxon>Flavobacteriia</taxon>
        <taxon>Flavobacteriales</taxon>
        <taxon>Flavobacteriaceae</taxon>
        <taxon>Maribacter</taxon>
    </lineage>
</organism>
<dbReference type="Proteomes" id="UP000199462">
    <property type="component" value="Unassembled WGS sequence"/>
</dbReference>
<dbReference type="InterPro" id="IPR001296">
    <property type="entry name" value="Glyco_trans_1"/>
</dbReference>
<dbReference type="STRING" id="440514.SAMN04488010_2958"/>
<keyword evidence="2" id="KW-0808">Transferase</keyword>
<evidence type="ECO:0000259" key="1">
    <source>
        <dbReference type="Pfam" id="PF00534"/>
    </source>
</evidence>
<dbReference type="EMBL" id="FOYX01000003">
    <property type="protein sequence ID" value="SFR81958.1"/>
    <property type="molecule type" value="Genomic_DNA"/>
</dbReference>
<evidence type="ECO:0000313" key="3">
    <source>
        <dbReference type="Proteomes" id="UP000199462"/>
    </source>
</evidence>
<dbReference type="RefSeq" id="WP_091904021.1">
    <property type="nucleotide sequence ID" value="NZ_CANMNE010000005.1"/>
</dbReference>
<dbReference type="SUPFAM" id="SSF53756">
    <property type="entry name" value="UDP-Glycosyltransferase/glycogen phosphorylase"/>
    <property type="match status" value="1"/>
</dbReference>